<organism evidence="4 5">
    <name type="scientific">Natrinema thermotolerans</name>
    <dbReference type="NCBI Taxonomy" id="121872"/>
    <lineage>
        <taxon>Archaea</taxon>
        <taxon>Methanobacteriati</taxon>
        <taxon>Methanobacteriota</taxon>
        <taxon>Stenosarchaea group</taxon>
        <taxon>Halobacteria</taxon>
        <taxon>Halobacteriales</taxon>
        <taxon>Natrialbaceae</taxon>
        <taxon>Natrinema</taxon>
    </lineage>
</organism>
<dbReference type="NCBIfam" id="NF011068">
    <property type="entry name" value="PRK14498.1"/>
    <property type="match status" value="1"/>
</dbReference>
<dbReference type="CDD" id="cd00887">
    <property type="entry name" value="MoeA"/>
    <property type="match status" value="1"/>
</dbReference>
<dbReference type="NCBIfam" id="TIGR00177">
    <property type="entry name" value="molyb_syn"/>
    <property type="match status" value="1"/>
</dbReference>
<dbReference type="Pfam" id="PF03454">
    <property type="entry name" value="MoeA_C"/>
    <property type="match status" value="1"/>
</dbReference>
<dbReference type="NCBIfam" id="NF045515">
    <property type="entry name" value="Glp_gephyrin"/>
    <property type="match status" value="1"/>
</dbReference>
<evidence type="ECO:0000313" key="5">
    <source>
        <dbReference type="Proteomes" id="UP001224926"/>
    </source>
</evidence>
<evidence type="ECO:0000256" key="2">
    <source>
        <dbReference type="ARBA" id="ARBA00023150"/>
    </source>
</evidence>
<dbReference type="Gene3D" id="2.40.340.10">
    <property type="entry name" value="MoeA, C-terminal, domain IV"/>
    <property type="match status" value="1"/>
</dbReference>
<dbReference type="GeneID" id="84214765"/>
<dbReference type="PROSITE" id="PS01079">
    <property type="entry name" value="MOCF_BIOSYNTHESIS_2"/>
    <property type="match status" value="1"/>
</dbReference>
<dbReference type="SUPFAM" id="SSF53850">
    <property type="entry name" value="Periplasmic binding protein-like II"/>
    <property type="match status" value="1"/>
</dbReference>
<dbReference type="InterPro" id="IPR036135">
    <property type="entry name" value="MoeA_linker/N_sf"/>
</dbReference>
<feature type="domain" description="MoaB/Mog" evidence="3">
    <location>
        <begin position="189"/>
        <end position="328"/>
    </location>
</feature>
<keyword evidence="2" id="KW-0501">Molybdenum cofactor biosynthesis</keyword>
<dbReference type="InterPro" id="IPR005111">
    <property type="entry name" value="MoeA_C_domain_IV"/>
</dbReference>
<accession>A0AAF0P951</accession>
<dbReference type="GO" id="GO:0006777">
    <property type="term" value="P:Mo-molybdopterin cofactor biosynthetic process"/>
    <property type="evidence" value="ECO:0007669"/>
    <property type="project" value="UniProtKB-KW"/>
</dbReference>
<dbReference type="InterPro" id="IPR008284">
    <property type="entry name" value="MoCF_biosynth_CS"/>
</dbReference>
<dbReference type="EMBL" id="CP101873">
    <property type="protein sequence ID" value="WMT06194.1"/>
    <property type="molecule type" value="Genomic_DNA"/>
</dbReference>
<dbReference type="Pfam" id="PF00994">
    <property type="entry name" value="MoCF_biosynth"/>
    <property type="match status" value="1"/>
</dbReference>
<dbReference type="FunFam" id="2.170.190.11:FF:000001">
    <property type="entry name" value="Molybdopterin molybdenumtransferase"/>
    <property type="match status" value="1"/>
</dbReference>
<dbReference type="InterPro" id="IPR024370">
    <property type="entry name" value="PBP_domain"/>
</dbReference>
<comment type="pathway">
    <text evidence="1">Cofactor biosynthesis; molybdopterin biosynthesis.</text>
</comment>
<dbReference type="Gene3D" id="3.40.980.10">
    <property type="entry name" value="MoaB/Mog-like domain"/>
    <property type="match status" value="1"/>
</dbReference>
<keyword evidence="5" id="KW-1185">Reference proteome</keyword>
<dbReference type="InterPro" id="IPR036688">
    <property type="entry name" value="MoeA_C_domain_IV_sf"/>
</dbReference>
<protein>
    <submittedName>
        <fullName evidence="4">Molybdopterin biosynthesis protein</fullName>
    </submittedName>
</protein>
<dbReference type="Proteomes" id="UP001224926">
    <property type="component" value="Chromosome"/>
</dbReference>
<dbReference type="GeneID" id="39862434"/>
<proteinExistence type="predicted"/>
<dbReference type="SUPFAM" id="SSF63882">
    <property type="entry name" value="MoeA N-terminal region -like"/>
    <property type="match status" value="1"/>
</dbReference>
<reference evidence="4 5" key="1">
    <citation type="submission" date="2022-07" db="EMBL/GenBank/DDBJ databases">
        <title>Two temperate virus in Haloterrigena jeotgali A29.</title>
        <authorList>
            <person name="Deng X."/>
        </authorList>
    </citation>
    <scope>NUCLEOTIDE SEQUENCE [LARGE SCALE GENOMIC DNA]</scope>
    <source>
        <strain evidence="4 5">A29</strain>
    </source>
</reference>
<evidence type="ECO:0000313" key="4">
    <source>
        <dbReference type="EMBL" id="WMT06194.1"/>
    </source>
</evidence>
<sequence length="617" mass="65075">MNRKEFRDLATPDEARAAIDSLSLEGGVERVALEDARGRILVARLDAELDVPGFDRASLDGYALRARDTFGADEADPARLEIVGEVHAGAKPDVALEEGQAAEISTGAVMPDGADAMVPVERTDTEADGSEVLIRTSVAPGDNVMFAGADVAAGERALGPGTTITPRDIGLLSALGIDEVPVRAKPTVGIVSTGDELVRPGEALESDRGEIYDVNSYTIAAGVEDSGGEAILYPHAGDEQAEMEEILRTAADECDLVLSSGSTSASAVDVIYRVIEEQGELLLHGVSIKPGKPMLIGRLDDSAYVGLPGYPVSAMMVFRTFVAPAIREAAGVPEPAAATVSGRLARQERYEEGRHRLMPVGLVESGDGETLVYPVDKGSGATTSLADADGLVEVGPETDYLEKGEPVTVTLFSPDVRPPTLFAVGEDDPAFSRLLDGLENPRYLSVGSRPGLRRLRDGVPDAAVVAGPVEPEFEAVELGRWKREWGLVVPAGNPAELEGLADLVDRDLRFINRTTDSGLRSSLGAAVADLADERGVDRHDIVDAIDGFDLGLRAHESPARKVIAGDADAGLGLRETADRLDIGFVPLGEQSVFVLANPDRTEKEGVRELEAALSDAP</sequence>
<dbReference type="PANTHER" id="PTHR10192:SF5">
    <property type="entry name" value="GEPHYRIN"/>
    <property type="match status" value="1"/>
</dbReference>
<name>A0AAF0P951_9EURY</name>
<evidence type="ECO:0000259" key="3">
    <source>
        <dbReference type="SMART" id="SM00852"/>
    </source>
</evidence>
<gene>
    <name evidence="4" type="ORF">NP511_12450</name>
</gene>
<evidence type="ECO:0000256" key="1">
    <source>
        <dbReference type="ARBA" id="ARBA00005046"/>
    </source>
</evidence>
<dbReference type="Pfam" id="PF12727">
    <property type="entry name" value="PBP_like"/>
    <property type="match status" value="1"/>
</dbReference>
<dbReference type="Gene3D" id="3.90.105.10">
    <property type="entry name" value="Molybdopterin biosynthesis moea protein, domain 2"/>
    <property type="match status" value="1"/>
</dbReference>
<dbReference type="Gene3D" id="2.170.190.11">
    <property type="entry name" value="Molybdopterin biosynthesis moea protein, domain 3"/>
    <property type="match status" value="1"/>
</dbReference>
<dbReference type="SUPFAM" id="SSF63867">
    <property type="entry name" value="MoeA C-terminal domain-like"/>
    <property type="match status" value="1"/>
</dbReference>
<dbReference type="InterPro" id="IPR038987">
    <property type="entry name" value="MoeA-like"/>
</dbReference>
<dbReference type="InterPro" id="IPR005110">
    <property type="entry name" value="MoeA_linker/N"/>
</dbReference>
<dbReference type="PANTHER" id="PTHR10192">
    <property type="entry name" value="MOLYBDOPTERIN BIOSYNTHESIS PROTEIN"/>
    <property type="match status" value="1"/>
</dbReference>
<dbReference type="InterPro" id="IPR036425">
    <property type="entry name" value="MoaB/Mog-like_dom_sf"/>
</dbReference>
<dbReference type="GO" id="GO:0061599">
    <property type="term" value="F:molybdopterin molybdotransferase activity"/>
    <property type="evidence" value="ECO:0007669"/>
    <property type="project" value="TreeGrafter"/>
</dbReference>
<dbReference type="SMART" id="SM00852">
    <property type="entry name" value="MoCF_biosynth"/>
    <property type="match status" value="1"/>
</dbReference>
<dbReference type="GO" id="GO:0005737">
    <property type="term" value="C:cytoplasm"/>
    <property type="evidence" value="ECO:0007669"/>
    <property type="project" value="TreeGrafter"/>
</dbReference>
<dbReference type="Pfam" id="PF03453">
    <property type="entry name" value="MoeA_N"/>
    <property type="match status" value="1"/>
</dbReference>
<dbReference type="SUPFAM" id="SSF53218">
    <property type="entry name" value="Molybdenum cofactor biosynthesis proteins"/>
    <property type="match status" value="1"/>
</dbReference>
<dbReference type="RefSeq" id="WP_049966883.1">
    <property type="nucleotide sequence ID" value="NZ_CP101873.1"/>
</dbReference>
<dbReference type="InterPro" id="IPR001453">
    <property type="entry name" value="MoaB/Mog_dom"/>
</dbReference>
<dbReference type="AlphaFoldDB" id="A0AAF0P951"/>